<name>A0ABQ1VAU4_9BACT</name>
<dbReference type="RefSeq" id="WP_137402937.1">
    <property type="nucleotide sequence ID" value="NZ_BMIU01000033.1"/>
</dbReference>
<evidence type="ECO:0000313" key="2">
    <source>
        <dbReference type="EMBL" id="GGF49963.1"/>
    </source>
</evidence>
<protein>
    <submittedName>
        <fullName evidence="2">Uncharacterized protein</fullName>
    </submittedName>
</protein>
<gene>
    <name evidence="2" type="ORF">GCM10011339_43170</name>
</gene>
<keyword evidence="1" id="KW-0472">Membrane</keyword>
<proteinExistence type="predicted"/>
<feature type="transmembrane region" description="Helical" evidence="1">
    <location>
        <begin position="89"/>
        <end position="106"/>
    </location>
</feature>
<accession>A0ABQ1VAU4</accession>
<sequence>MNNQALRNIISILAGLTIGILVNIGLFKTIGICMPLPPKIALPTIEGFKEALPLFGIPYFLMLFIIHALGTFSGGLVAALIAVRYKISFALVVGFSFLIGSMIIILSQPFPAWFGIVDIGLAYVPFSYLGWRLAVKLGPTD</sequence>
<dbReference type="Proteomes" id="UP000647339">
    <property type="component" value="Unassembled WGS sequence"/>
</dbReference>
<reference evidence="3" key="1">
    <citation type="journal article" date="2019" name="Int. J. Syst. Evol. Microbiol.">
        <title>The Global Catalogue of Microorganisms (GCM) 10K type strain sequencing project: providing services to taxonomists for standard genome sequencing and annotation.</title>
        <authorList>
            <consortium name="The Broad Institute Genomics Platform"/>
            <consortium name="The Broad Institute Genome Sequencing Center for Infectious Disease"/>
            <person name="Wu L."/>
            <person name="Ma J."/>
        </authorList>
    </citation>
    <scope>NUCLEOTIDE SEQUENCE [LARGE SCALE GENOMIC DNA]</scope>
    <source>
        <strain evidence="3">CGMCC 1.15407</strain>
    </source>
</reference>
<feature type="transmembrane region" description="Helical" evidence="1">
    <location>
        <begin position="12"/>
        <end position="37"/>
    </location>
</feature>
<evidence type="ECO:0000313" key="3">
    <source>
        <dbReference type="Proteomes" id="UP000647339"/>
    </source>
</evidence>
<comment type="caution">
    <text evidence="2">The sequence shown here is derived from an EMBL/GenBank/DDBJ whole genome shotgun (WGS) entry which is preliminary data.</text>
</comment>
<evidence type="ECO:0000256" key="1">
    <source>
        <dbReference type="SAM" id="Phobius"/>
    </source>
</evidence>
<keyword evidence="1" id="KW-1133">Transmembrane helix</keyword>
<feature type="transmembrane region" description="Helical" evidence="1">
    <location>
        <begin position="57"/>
        <end position="82"/>
    </location>
</feature>
<dbReference type="EMBL" id="BMIU01000033">
    <property type="protein sequence ID" value="GGF49963.1"/>
    <property type="molecule type" value="Genomic_DNA"/>
</dbReference>
<keyword evidence="1" id="KW-0812">Transmembrane</keyword>
<keyword evidence="3" id="KW-1185">Reference proteome</keyword>
<feature type="transmembrane region" description="Helical" evidence="1">
    <location>
        <begin position="112"/>
        <end position="131"/>
    </location>
</feature>
<organism evidence="2 3">
    <name type="scientific">Echinicola rosea</name>
    <dbReference type="NCBI Taxonomy" id="1807691"/>
    <lineage>
        <taxon>Bacteria</taxon>
        <taxon>Pseudomonadati</taxon>
        <taxon>Bacteroidota</taxon>
        <taxon>Cytophagia</taxon>
        <taxon>Cytophagales</taxon>
        <taxon>Cyclobacteriaceae</taxon>
        <taxon>Echinicola</taxon>
    </lineage>
</organism>